<organism evidence="1 2">
    <name type="scientific">Athelia psychrophila</name>
    <dbReference type="NCBI Taxonomy" id="1759441"/>
    <lineage>
        <taxon>Eukaryota</taxon>
        <taxon>Fungi</taxon>
        <taxon>Dikarya</taxon>
        <taxon>Basidiomycota</taxon>
        <taxon>Agaricomycotina</taxon>
        <taxon>Agaricomycetes</taxon>
        <taxon>Agaricomycetidae</taxon>
        <taxon>Atheliales</taxon>
        <taxon>Atheliaceae</taxon>
        <taxon>Athelia</taxon>
    </lineage>
</organism>
<sequence length="138" mass="14536">MAASSDTSAAKSYEVTTVEATGLTQVRFKLGRSFITHVQIDAGNLSWTTPAVKWRKDGTIRWDDKIVIPPSAGSTKVTFSLFRDTTLIGRAEIDLSGAPSTIAGDANHDHDNSTVTVEGPLGSATSRAIISKDAGSVS</sequence>
<keyword evidence="2" id="KW-1185">Reference proteome</keyword>
<protein>
    <submittedName>
        <fullName evidence="1">Uncharacterized protein</fullName>
    </submittedName>
</protein>
<proteinExistence type="predicted"/>
<evidence type="ECO:0000313" key="1">
    <source>
        <dbReference type="EMBL" id="KZP25156.1"/>
    </source>
</evidence>
<gene>
    <name evidence="1" type="ORF">FIBSPDRAFT_950529</name>
</gene>
<name>A0A166NM22_9AGAM</name>
<dbReference type="AlphaFoldDB" id="A0A166NM22"/>
<accession>A0A166NM22</accession>
<reference evidence="1 2" key="1">
    <citation type="journal article" date="2016" name="Mol. Biol. Evol.">
        <title>Comparative Genomics of Early-Diverging Mushroom-Forming Fungi Provides Insights into the Origins of Lignocellulose Decay Capabilities.</title>
        <authorList>
            <person name="Nagy L.G."/>
            <person name="Riley R."/>
            <person name="Tritt A."/>
            <person name="Adam C."/>
            <person name="Daum C."/>
            <person name="Floudas D."/>
            <person name="Sun H."/>
            <person name="Yadav J.S."/>
            <person name="Pangilinan J."/>
            <person name="Larsson K.H."/>
            <person name="Matsuura K."/>
            <person name="Barry K."/>
            <person name="Labutti K."/>
            <person name="Kuo R."/>
            <person name="Ohm R.A."/>
            <person name="Bhattacharya S.S."/>
            <person name="Shirouzu T."/>
            <person name="Yoshinaga Y."/>
            <person name="Martin F.M."/>
            <person name="Grigoriev I.V."/>
            <person name="Hibbett D.S."/>
        </authorList>
    </citation>
    <scope>NUCLEOTIDE SEQUENCE [LARGE SCALE GENOMIC DNA]</scope>
    <source>
        <strain evidence="1 2">CBS 109695</strain>
    </source>
</reference>
<dbReference type="Proteomes" id="UP000076532">
    <property type="component" value="Unassembled WGS sequence"/>
</dbReference>
<evidence type="ECO:0000313" key="2">
    <source>
        <dbReference type="Proteomes" id="UP000076532"/>
    </source>
</evidence>
<dbReference type="EMBL" id="KV417522">
    <property type="protein sequence ID" value="KZP25156.1"/>
    <property type="molecule type" value="Genomic_DNA"/>
</dbReference>